<feature type="region of interest" description="Disordered" evidence="5">
    <location>
        <begin position="294"/>
        <end position="318"/>
    </location>
</feature>
<evidence type="ECO:0000313" key="8">
    <source>
        <dbReference type="Proteomes" id="UP000053831"/>
    </source>
</evidence>
<dbReference type="AlphaFoldDB" id="A0A0M8N0P2"/>
<name>A0A0M8N0P2_ESCWE</name>
<feature type="transmembrane region" description="Helical" evidence="6">
    <location>
        <begin position="136"/>
        <end position="157"/>
    </location>
</feature>
<evidence type="ECO:0000256" key="2">
    <source>
        <dbReference type="ARBA" id="ARBA00022692"/>
    </source>
</evidence>
<proteinExistence type="predicted"/>
<feature type="transmembrane region" description="Helical" evidence="6">
    <location>
        <begin position="177"/>
        <end position="196"/>
    </location>
</feature>
<feature type="transmembrane region" description="Helical" evidence="6">
    <location>
        <begin position="223"/>
        <end position="243"/>
    </location>
</feature>
<dbReference type="EMBL" id="LGSR01000002">
    <property type="protein sequence ID" value="KOS23146.1"/>
    <property type="molecule type" value="Genomic_DNA"/>
</dbReference>
<sequence length="318" mass="34004">MSSTTSHMSLRDCTDVSPFCPVSATVLGYYPNLGSGIFFALAFGLLLLASLILGIWKRTYTYCLGLTLGLILEMAGYVGRALLHHNPWAEGPFDLQITAIILAPSFICVSIYLTLKHVAITLDPAASRLRPKWYPIIFLPADLSCLVVQAAGGGIAAGNKTNHAAQVAGNRAIMAGVVLQVVVLLIFGGLSADYFVRLRRRMAAGQAPPSAARMWDDANFRKFVFAVLAAYTLIFIRCIYRIAEMAGGWGNTIMQDEPSFLVLDSSLMLVASAILTIVHPGIFFPQMSKGRGAKQAAGVGETSASSGDVTPAPEKTSN</sequence>
<evidence type="ECO:0000256" key="5">
    <source>
        <dbReference type="SAM" id="MobiDB-lite"/>
    </source>
</evidence>
<dbReference type="STRING" id="150374.A0A0M8N0P2"/>
<dbReference type="GO" id="GO:0005886">
    <property type="term" value="C:plasma membrane"/>
    <property type="evidence" value="ECO:0007669"/>
    <property type="project" value="TreeGrafter"/>
</dbReference>
<keyword evidence="3 6" id="KW-1133">Transmembrane helix</keyword>
<keyword evidence="2 6" id="KW-0812">Transmembrane</keyword>
<evidence type="ECO:0000256" key="6">
    <source>
        <dbReference type="SAM" id="Phobius"/>
    </source>
</evidence>
<feature type="transmembrane region" description="Helical" evidence="6">
    <location>
        <begin position="37"/>
        <end position="56"/>
    </location>
</feature>
<evidence type="ECO:0000313" key="7">
    <source>
        <dbReference type="EMBL" id="KOS23146.1"/>
    </source>
</evidence>
<keyword evidence="8" id="KW-1185">Reference proteome</keyword>
<dbReference type="GO" id="GO:0000324">
    <property type="term" value="C:fungal-type vacuole"/>
    <property type="evidence" value="ECO:0007669"/>
    <property type="project" value="TreeGrafter"/>
</dbReference>
<accession>A0A0M8N0P2</accession>
<evidence type="ECO:0000256" key="3">
    <source>
        <dbReference type="ARBA" id="ARBA00022989"/>
    </source>
</evidence>
<gene>
    <name evidence="7" type="ORF">ESCO_003889</name>
</gene>
<feature type="transmembrane region" description="Helical" evidence="6">
    <location>
        <begin position="95"/>
        <end position="115"/>
    </location>
</feature>
<organism evidence="7 8">
    <name type="scientific">Escovopsis weberi</name>
    <dbReference type="NCBI Taxonomy" id="150374"/>
    <lineage>
        <taxon>Eukaryota</taxon>
        <taxon>Fungi</taxon>
        <taxon>Dikarya</taxon>
        <taxon>Ascomycota</taxon>
        <taxon>Pezizomycotina</taxon>
        <taxon>Sordariomycetes</taxon>
        <taxon>Hypocreomycetidae</taxon>
        <taxon>Hypocreales</taxon>
        <taxon>Hypocreaceae</taxon>
        <taxon>Escovopsis</taxon>
    </lineage>
</organism>
<protein>
    <submittedName>
        <fullName evidence="7">Sphingoid long-chain base transporter RSB1</fullName>
    </submittedName>
</protein>
<keyword evidence="4 6" id="KW-0472">Membrane</keyword>
<evidence type="ECO:0000256" key="4">
    <source>
        <dbReference type="ARBA" id="ARBA00023136"/>
    </source>
</evidence>
<comment type="subcellular location">
    <subcellularLocation>
        <location evidence="1">Membrane</location>
        <topology evidence="1">Multi-pass membrane protein</topology>
    </subcellularLocation>
</comment>
<dbReference type="OrthoDB" id="3358017at2759"/>
<dbReference type="InterPro" id="IPR007568">
    <property type="entry name" value="RTA1"/>
</dbReference>
<dbReference type="PANTHER" id="PTHR31465">
    <property type="entry name" value="PROTEIN RTA1-RELATED"/>
    <property type="match status" value="1"/>
</dbReference>
<dbReference type="Proteomes" id="UP000053831">
    <property type="component" value="Unassembled WGS sequence"/>
</dbReference>
<dbReference type="PANTHER" id="PTHR31465:SF8">
    <property type="entry name" value="DOMAIN PROTEIN, PUTATIVE (AFU_ORTHOLOGUE AFUA_6G14140)-RELATED"/>
    <property type="match status" value="1"/>
</dbReference>
<feature type="transmembrane region" description="Helical" evidence="6">
    <location>
        <begin position="63"/>
        <end position="83"/>
    </location>
</feature>
<comment type="caution">
    <text evidence="7">The sequence shown here is derived from an EMBL/GenBank/DDBJ whole genome shotgun (WGS) entry which is preliminary data.</text>
</comment>
<evidence type="ECO:0000256" key="1">
    <source>
        <dbReference type="ARBA" id="ARBA00004141"/>
    </source>
</evidence>
<reference evidence="7 8" key="1">
    <citation type="submission" date="2015-07" db="EMBL/GenBank/DDBJ databases">
        <title>The genome of the fungus Escovopsis weberi, a specialized disease agent of ant agriculture.</title>
        <authorList>
            <person name="de Man T.J."/>
            <person name="Stajich J.E."/>
            <person name="Kubicek C.P."/>
            <person name="Chenthamara K."/>
            <person name="Atanasova L."/>
            <person name="Druzhinina I.S."/>
            <person name="Birnbaum S."/>
            <person name="Barribeau S.M."/>
            <person name="Teiling C."/>
            <person name="Suen G."/>
            <person name="Currie C."/>
            <person name="Gerardo N.M."/>
        </authorList>
    </citation>
    <scope>NUCLEOTIDE SEQUENCE [LARGE SCALE GENOMIC DNA]</scope>
</reference>
<feature type="transmembrane region" description="Helical" evidence="6">
    <location>
        <begin position="263"/>
        <end position="284"/>
    </location>
</feature>
<dbReference type="Pfam" id="PF04479">
    <property type="entry name" value="RTA1"/>
    <property type="match status" value="1"/>
</dbReference>